<comment type="similarity">
    <text evidence="1 4">Belongs to the type-B carboxylesterase/lipase family.</text>
</comment>
<evidence type="ECO:0000313" key="8">
    <source>
        <dbReference type="EMBL" id="KAB0340453.1"/>
    </source>
</evidence>
<dbReference type="PROSITE" id="PS00122">
    <property type="entry name" value="CARBOXYLESTERASE_B_1"/>
    <property type="match status" value="1"/>
</dbReference>
<dbReference type="Proteomes" id="UP000326458">
    <property type="component" value="Unassembled WGS sequence"/>
</dbReference>
<keyword evidence="3" id="KW-1015">Disulfide bond</keyword>
<dbReference type="AlphaFoldDB" id="A0A5N3UUP6"/>
<dbReference type="CDD" id="cd00312">
    <property type="entry name" value="Esterase_lipase"/>
    <property type="match status" value="1"/>
</dbReference>
<keyword evidence="2 4" id="KW-0378">Hydrolase</keyword>
<protein>
    <recommendedName>
        <fullName evidence="4">Carboxylic ester hydrolase</fullName>
        <ecNumber evidence="4">3.1.1.-</ecNumber>
    </recommendedName>
</protein>
<evidence type="ECO:0000256" key="1">
    <source>
        <dbReference type="ARBA" id="ARBA00005964"/>
    </source>
</evidence>
<dbReference type="EMBL" id="VCEA01000271">
    <property type="protein sequence ID" value="KAB0340453.1"/>
    <property type="molecule type" value="Genomic_DNA"/>
</dbReference>
<evidence type="ECO:0000259" key="6">
    <source>
        <dbReference type="Pfam" id="PF00135"/>
    </source>
</evidence>
<reference evidence="7 9" key="1">
    <citation type="submission" date="2019-06" db="EMBL/GenBank/DDBJ databases">
        <title>Discovery of a novel chromosome fission-fusion reversal in muntjac.</title>
        <authorList>
            <person name="Mudd A.B."/>
            <person name="Bredeson J.V."/>
            <person name="Baum R."/>
            <person name="Hockemeyer D."/>
            <person name="Rokhsar D.S."/>
        </authorList>
    </citation>
    <scope>NUCLEOTIDE SEQUENCE [LARGE SCALE GENOMIC DNA]</scope>
    <source>
        <strain evidence="7">UTSW_UCB_Mm</strain>
        <tissue evidence="7">Fibroblast cell line</tissue>
    </source>
</reference>
<dbReference type="Pfam" id="PF00135">
    <property type="entry name" value="COesterase"/>
    <property type="match status" value="1"/>
</dbReference>
<evidence type="ECO:0000256" key="2">
    <source>
        <dbReference type="ARBA" id="ARBA00022801"/>
    </source>
</evidence>
<dbReference type="Gene3D" id="3.40.50.1820">
    <property type="entry name" value="alpha/beta hydrolase"/>
    <property type="match status" value="1"/>
</dbReference>
<gene>
    <name evidence="8" type="ORF">FD754_023122</name>
    <name evidence="7" type="ORF">FD754_023123</name>
</gene>
<name>A0A5N3UUP6_MUNMU</name>
<sequence>MPGHCFHEASSQWASLPLLSPMGPYSVPLPGQGSLLPTGGSGLEPSPPVVDTAQGRVLGTHVSSKGFAQPVAVFLGIPFAKPPLGSLRFAPPQPAEPWTFVKNTTSHPPMCSQDPVGAQLLSDLFTNRKENISLTFSEDCLYLNIYTPADLTKRSRLPVMVWIHGGGLMVGGASTYDGLALSAHENVVVVTIQYRLGIWGFFSTGDEHSHGNWGHLDQVAALRWVQENIANFGGDPGSVTIFGESAGGESVSVLVLSPLAKNLFHRAISESGVALTSALVKKDMKAAAKQIAIIAGCKTTTSAVLVHCLRQKTEDELMEITLKMKFFALDLHGDPRESHPFLPTVVDGVVLPKMPIEMLAEKNFNTVPYIVGINKQEFGWIIPLLMGYPLSEDKLDQKTATSLLWQSYAVLSIPEELTPVATDEYLGGTCDPVKKKDLFLDLIADVIFGVPSVNVARHYRDAGAPIYMYEFQYRPSFSSELKPKTVIGDHGDEIFSVFGAPFLKDGASEEEINLSKMVMKFWANFARNGNPNGEGLPHWPAYDHKEGYLQIGVNTRAAEKLKDKEVAFWNELLSREAAKAAPQSKHVKL</sequence>
<comment type="caution">
    <text evidence="7">The sequence shown here is derived from an EMBL/GenBank/DDBJ whole genome shotgun (WGS) entry which is preliminary data.</text>
</comment>
<dbReference type="EC" id="3.1.1.-" evidence="4"/>
<dbReference type="InterPro" id="IPR029058">
    <property type="entry name" value="AB_hydrolase_fold"/>
</dbReference>
<keyword evidence="9" id="KW-1185">Reference proteome</keyword>
<evidence type="ECO:0000256" key="3">
    <source>
        <dbReference type="ARBA" id="ARBA00023157"/>
    </source>
</evidence>
<dbReference type="EMBL" id="VCEA01000272">
    <property type="protein sequence ID" value="KAB0340452.1"/>
    <property type="molecule type" value="Genomic_DNA"/>
</dbReference>
<evidence type="ECO:0000256" key="5">
    <source>
        <dbReference type="SAM" id="MobiDB-lite"/>
    </source>
</evidence>
<dbReference type="InterPro" id="IPR019819">
    <property type="entry name" value="Carboxylesterase_B_CS"/>
</dbReference>
<dbReference type="PANTHER" id="PTHR11559">
    <property type="entry name" value="CARBOXYLESTERASE"/>
    <property type="match status" value="1"/>
</dbReference>
<evidence type="ECO:0000313" key="9">
    <source>
        <dbReference type="Proteomes" id="UP000326458"/>
    </source>
</evidence>
<dbReference type="InterPro" id="IPR019826">
    <property type="entry name" value="Carboxylesterase_B_AS"/>
</dbReference>
<accession>A0A5N3UUP6</accession>
<proteinExistence type="inferred from homology"/>
<dbReference type="InterPro" id="IPR050309">
    <property type="entry name" value="Type-B_Carboxylest/Lipase"/>
</dbReference>
<evidence type="ECO:0000256" key="4">
    <source>
        <dbReference type="RuleBase" id="RU361235"/>
    </source>
</evidence>
<feature type="region of interest" description="Disordered" evidence="5">
    <location>
        <begin position="30"/>
        <end position="51"/>
    </location>
</feature>
<evidence type="ECO:0000313" key="7">
    <source>
        <dbReference type="EMBL" id="KAB0340452.1"/>
    </source>
</evidence>
<dbReference type="GO" id="GO:0016787">
    <property type="term" value="F:hydrolase activity"/>
    <property type="evidence" value="ECO:0007669"/>
    <property type="project" value="UniProtKB-KW"/>
</dbReference>
<organism evidence="7 9">
    <name type="scientific">Muntiacus muntjak</name>
    <name type="common">Barking deer</name>
    <name type="synonym">Indian muntjac</name>
    <dbReference type="NCBI Taxonomy" id="9888"/>
    <lineage>
        <taxon>Eukaryota</taxon>
        <taxon>Metazoa</taxon>
        <taxon>Chordata</taxon>
        <taxon>Craniata</taxon>
        <taxon>Vertebrata</taxon>
        <taxon>Euteleostomi</taxon>
        <taxon>Mammalia</taxon>
        <taxon>Eutheria</taxon>
        <taxon>Laurasiatheria</taxon>
        <taxon>Artiodactyla</taxon>
        <taxon>Ruminantia</taxon>
        <taxon>Pecora</taxon>
        <taxon>Cervidae</taxon>
        <taxon>Muntiacinae</taxon>
        <taxon>Muntiacus</taxon>
    </lineage>
</organism>
<dbReference type="PROSITE" id="PS00941">
    <property type="entry name" value="CARBOXYLESTERASE_B_2"/>
    <property type="match status" value="1"/>
</dbReference>
<dbReference type="InterPro" id="IPR002018">
    <property type="entry name" value="CarbesteraseB"/>
</dbReference>
<dbReference type="FunFam" id="3.40.50.1820:FF:000011">
    <property type="entry name" value="Carboxylic ester hydrolase"/>
    <property type="match status" value="1"/>
</dbReference>
<dbReference type="SUPFAM" id="SSF53474">
    <property type="entry name" value="alpha/beta-Hydrolases"/>
    <property type="match status" value="1"/>
</dbReference>
<feature type="domain" description="Carboxylesterase type B" evidence="6">
    <location>
        <begin position="47"/>
        <end position="569"/>
    </location>
</feature>